<dbReference type="EMBL" id="CP003422">
    <property type="protein sequence ID" value="AFH59793.1"/>
    <property type="molecule type" value="Genomic_DNA"/>
</dbReference>
<gene>
    <name evidence="1" type="ORF">B2K_03465</name>
</gene>
<dbReference type="AlphaFoldDB" id="I0BBP6"/>
<protein>
    <submittedName>
        <fullName evidence="1">Uncharacterized protein</fullName>
    </submittedName>
</protein>
<dbReference type="HOGENOM" id="CLU_2634740_0_0_9"/>
<sequence>MLSIEHRKPKASWTREEIIEQLKQINEVWYQIEDDVAKKNFIQEVFSSITIDTDVIVAIGSPGRKVPISITGCEFNE</sequence>
<accession>I0BBP6</accession>
<name>I0BBP6_9BACL</name>
<evidence type="ECO:0000313" key="1">
    <source>
        <dbReference type="EMBL" id="AFH59793.1"/>
    </source>
</evidence>
<proteinExistence type="predicted"/>
<reference evidence="1 2" key="1">
    <citation type="submission" date="2013-06" db="EMBL/GenBank/DDBJ databases">
        <title>Complete genome sequence of Paenibacillus mucilaginosus K02.</title>
        <authorList>
            <person name="Xiao B."/>
            <person name="Sun L."/>
            <person name="Xiao L."/>
            <person name="Lian B."/>
        </authorList>
    </citation>
    <scope>NUCLEOTIDE SEQUENCE [LARGE SCALE GENOMIC DNA]</scope>
    <source>
        <strain evidence="1 2">K02</strain>
    </source>
</reference>
<dbReference type="KEGG" id="pmw:B2K_03465"/>
<dbReference type="Proteomes" id="UP000007392">
    <property type="component" value="Chromosome"/>
</dbReference>
<organism evidence="1 2">
    <name type="scientific">Paenibacillus mucilaginosus K02</name>
    <dbReference type="NCBI Taxonomy" id="997761"/>
    <lineage>
        <taxon>Bacteria</taxon>
        <taxon>Bacillati</taxon>
        <taxon>Bacillota</taxon>
        <taxon>Bacilli</taxon>
        <taxon>Bacillales</taxon>
        <taxon>Paenibacillaceae</taxon>
        <taxon>Paenibacillus</taxon>
    </lineage>
</organism>
<evidence type="ECO:0000313" key="2">
    <source>
        <dbReference type="Proteomes" id="UP000007392"/>
    </source>
</evidence>